<evidence type="ECO:0000256" key="12">
    <source>
        <dbReference type="ARBA" id="ARBA00023285"/>
    </source>
</evidence>
<dbReference type="GO" id="GO:0015099">
    <property type="term" value="F:nickel cation transmembrane transporter activity"/>
    <property type="evidence" value="ECO:0007669"/>
    <property type="project" value="UniProtKB-UniRule"/>
</dbReference>
<dbReference type="GO" id="GO:0010045">
    <property type="term" value="P:response to nickel cation"/>
    <property type="evidence" value="ECO:0007669"/>
    <property type="project" value="TreeGrafter"/>
</dbReference>
<evidence type="ECO:0000313" key="14">
    <source>
        <dbReference type="EMBL" id="KLU64883.1"/>
    </source>
</evidence>
<name>A0A0J1FPJ6_9FIRM</name>
<evidence type="ECO:0000256" key="10">
    <source>
        <dbReference type="ARBA" id="ARBA00023112"/>
    </source>
</evidence>
<keyword evidence="11 13" id="KW-0472">Membrane</keyword>
<dbReference type="GO" id="GO:0046583">
    <property type="term" value="F:monoatomic cation efflux transmembrane transporter activity"/>
    <property type="evidence" value="ECO:0007669"/>
    <property type="project" value="TreeGrafter"/>
</dbReference>
<keyword evidence="15" id="KW-1185">Reference proteome</keyword>
<dbReference type="InterPro" id="IPR011541">
    <property type="entry name" value="Ni/Co_transpt_high_affinity"/>
</dbReference>
<proteinExistence type="inferred from homology"/>
<dbReference type="GO" id="GO:0005886">
    <property type="term" value="C:plasma membrane"/>
    <property type="evidence" value="ECO:0007669"/>
    <property type="project" value="UniProtKB-SubCell"/>
</dbReference>
<evidence type="ECO:0000313" key="15">
    <source>
        <dbReference type="Proteomes" id="UP000036356"/>
    </source>
</evidence>
<dbReference type="PANTHER" id="PTHR40659">
    <property type="entry name" value="NICKEL/COBALT EFFLUX SYSTEM RCNA"/>
    <property type="match status" value="1"/>
</dbReference>
<dbReference type="Proteomes" id="UP000036356">
    <property type="component" value="Unassembled WGS sequence"/>
</dbReference>
<keyword evidence="4 13" id="KW-0813">Transport</keyword>
<dbReference type="EMBL" id="LDZY01000011">
    <property type="protein sequence ID" value="KLU64883.1"/>
    <property type="molecule type" value="Genomic_DNA"/>
</dbReference>
<dbReference type="AlphaFoldDB" id="A0A0J1FPJ6"/>
<dbReference type="GO" id="GO:0032025">
    <property type="term" value="P:response to cobalt ion"/>
    <property type="evidence" value="ECO:0007669"/>
    <property type="project" value="TreeGrafter"/>
</dbReference>
<comment type="function">
    <text evidence="1">Efflux system for nickel and cobalt.</text>
</comment>
<protein>
    <recommendedName>
        <fullName evidence="13">Nickel/cobalt efflux system</fullName>
    </recommendedName>
</protein>
<dbReference type="RefSeq" id="WP_242847177.1">
    <property type="nucleotide sequence ID" value="NZ_LDZY01000011.1"/>
</dbReference>
<keyword evidence="10" id="KW-0921">Nickel transport</keyword>
<comment type="caution">
    <text evidence="14">The sequence shown here is derived from an EMBL/GenBank/DDBJ whole genome shotgun (WGS) entry which is preliminary data.</text>
</comment>
<organism evidence="14 15">
    <name type="scientific">Desulfosporosinus acididurans</name>
    <dbReference type="NCBI Taxonomy" id="476652"/>
    <lineage>
        <taxon>Bacteria</taxon>
        <taxon>Bacillati</taxon>
        <taxon>Bacillota</taxon>
        <taxon>Clostridia</taxon>
        <taxon>Eubacteriales</taxon>
        <taxon>Desulfitobacteriaceae</taxon>
        <taxon>Desulfosporosinus</taxon>
    </lineage>
</organism>
<gene>
    <name evidence="14" type="primary">rcnA</name>
    <name evidence="14" type="ORF">DEAC_c32110</name>
</gene>
<dbReference type="PANTHER" id="PTHR40659:SF1">
    <property type="entry name" value="NICKEL_COBALT EFFLUX SYSTEM RCNA"/>
    <property type="match status" value="1"/>
</dbReference>
<dbReference type="PATRIC" id="fig|476652.3.peg.3390"/>
<feature type="transmembrane region" description="Helical" evidence="13">
    <location>
        <begin position="42"/>
        <end position="64"/>
    </location>
</feature>
<keyword evidence="9" id="KW-0406">Ion transport</keyword>
<accession>A0A0J1FPJ6</accession>
<evidence type="ECO:0000256" key="9">
    <source>
        <dbReference type="ARBA" id="ARBA00023065"/>
    </source>
</evidence>
<evidence type="ECO:0000256" key="2">
    <source>
        <dbReference type="ARBA" id="ARBA00004651"/>
    </source>
</evidence>
<evidence type="ECO:0000256" key="8">
    <source>
        <dbReference type="ARBA" id="ARBA00022989"/>
    </source>
</evidence>
<dbReference type="Pfam" id="PF03824">
    <property type="entry name" value="NicO"/>
    <property type="match status" value="1"/>
</dbReference>
<dbReference type="InterPro" id="IPR051224">
    <property type="entry name" value="NiCoT_RcnA"/>
</dbReference>
<evidence type="ECO:0000256" key="1">
    <source>
        <dbReference type="ARBA" id="ARBA00002510"/>
    </source>
</evidence>
<reference evidence="14 15" key="1">
    <citation type="submission" date="2015-06" db="EMBL/GenBank/DDBJ databases">
        <title>Draft genome of the moderately acidophilic sulfate reducer Candidatus Desulfosporosinus acididurans strain M1.</title>
        <authorList>
            <person name="Poehlein A."/>
            <person name="Petzsch P."/>
            <person name="Johnson B.D."/>
            <person name="Schloemann M."/>
            <person name="Daniel R."/>
            <person name="Muehling M."/>
        </authorList>
    </citation>
    <scope>NUCLEOTIDE SEQUENCE [LARGE SCALE GENOMIC DNA]</scope>
    <source>
        <strain evidence="14 15">M1</strain>
    </source>
</reference>
<sequence length="98" mass="10321">MDLSYTFPIVLGLGALHSLEPGHGKGLITAYLVSTGAKVKDAVMIGLVSALAHTLSIVLLVISTSSALKVIMPQNLTYWIQLLSGVGVIYIGLDMIVK</sequence>
<keyword evidence="7 13" id="KW-0812">Transmembrane</keyword>
<evidence type="ECO:0000256" key="5">
    <source>
        <dbReference type="ARBA" id="ARBA00022475"/>
    </source>
</evidence>
<dbReference type="STRING" id="476652.DEAC_c32110"/>
<evidence type="ECO:0000256" key="13">
    <source>
        <dbReference type="RuleBase" id="RU362101"/>
    </source>
</evidence>
<comment type="subcellular location">
    <subcellularLocation>
        <location evidence="2 13">Cell membrane</location>
        <topology evidence="2 13">Multi-pass membrane protein</topology>
    </subcellularLocation>
</comment>
<keyword evidence="5" id="KW-1003">Cell membrane</keyword>
<comment type="caution">
    <text evidence="13">Lacks conserved residue(s) required for the propagation of feature annotation.</text>
</comment>
<feature type="transmembrane region" description="Helical" evidence="13">
    <location>
        <begin position="76"/>
        <end position="93"/>
    </location>
</feature>
<keyword evidence="6" id="KW-0533">Nickel</keyword>
<keyword evidence="3" id="KW-0171">Cobalt transport</keyword>
<evidence type="ECO:0000256" key="6">
    <source>
        <dbReference type="ARBA" id="ARBA00022596"/>
    </source>
</evidence>
<keyword evidence="12" id="KW-0170">Cobalt</keyword>
<comment type="similarity">
    <text evidence="13">Belongs to the NiCoT transporter (TC 2.A.52) family.</text>
</comment>
<evidence type="ECO:0000256" key="3">
    <source>
        <dbReference type="ARBA" id="ARBA00022426"/>
    </source>
</evidence>
<keyword evidence="8 13" id="KW-1133">Transmembrane helix</keyword>
<dbReference type="GO" id="GO:0006824">
    <property type="term" value="P:cobalt ion transport"/>
    <property type="evidence" value="ECO:0007669"/>
    <property type="project" value="UniProtKB-KW"/>
</dbReference>
<evidence type="ECO:0000256" key="7">
    <source>
        <dbReference type="ARBA" id="ARBA00022692"/>
    </source>
</evidence>
<evidence type="ECO:0000256" key="4">
    <source>
        <dbReference type="ARBA" id="ARBA00022448"/>
    </source>
</evidence>
<evidence type="ECO:0000256" key="11">
    <source>
        <dbReference type="ARBA" id="ARBA00023136"/>
    </source>
</evidence>